<accession>A0A9J5Y7F2</accession>
<dbReference type="EMBL" id="JACXVP010000007">
    <property type="protein sequence ID" value="KAG5595831.1"/>
    <property type="molecule type" value="Genomic_DNA"/>
</dbReference>
<sequence>MILGINRHLFLFTKIRYPWFSDIPNSWLMIVKFLEEYSPLNYSKVVVWNYLALVSFKCNTYGCSKWNAGRGALAFCVRNALSDLVYAE</sequence>
<organism evidence="1 2">
    <name type="scientific">Solanum commersonii</name>
    <name type="common">Commerson's wild potato</name>
    <name type="synonym">Commerson's nightshade</name>
    <dbReference type="NCBI Taxonomy" id="4109"/>
    <lineage>
        <taxon>Eukaryota</taxon>
        <taxon>Viridiplantae</taxon>
        <taxon>Streptophyta</taxon>
        <taxon>Embryophyta</taxon>
        <taxon>Tracheophyta</taxon>
        <taxon>Spermatophyta</taxon>
        <taxon>Magnoliopsida</taxon>
        <taxon>eudicotyledons</taxon>
        <taxon>Gunneridae</taxon>
        <taxon>Pentapetalae</taxon>
        <taxon>asterids</taxon>
        <taxon>lamiids</taxon>
        <taxon>Solanales</taxon>
        <taxon>Solanaceae</taxon>
        <taxon>Solanoideae</taxon>
        <taxon>Solaneae</taxon>
        <taxon>Solanum</taxon>
    </lineage>
</organism>
<comment type="caution">
    <text evidence="1">The sequence shown here is derived from an EMBL/GenBank/DDBJ whole genome shotgun (WGS) entry which is preliminary data.</text>
</comment>
<dbReference type="Proteomes" id="UP000824120">
    <property type="component" value="Chromosome 7"/>
</dbReference>
<protein>
    <submittedName>
        <fullName evidence="1">Uncharacterized protein</fullName>
    </submittedName>
</protein>
<keyword evidence="2" id="KW-1185">Reference proteome</keyword>
<evidence type="ECO:0000313" key="1">
    <source>
        <dbReference type="EMBL" id="KAG5595831.1"/>
    </source>
</evidence>
<name>A0A9J5Y7F2_SOLCO</name>
<dbReference type="AlphaFoldDB" id="A0A9J5Y7F2"/>
<dbReference type="OrthoDB" id="1226698at2759"/>
<proteinExistence type="predicted"/>
<gene>
    <name evidence="1" type="ORF">H5410_037063</name>
</gene>
<reference evidence="1 2" key="1">
    <citation type="submission" date="2020-09" db="EMBL/GenBank/DDBJ databases">
        <title>De no assembly of potato wild relative species, Solanum commersonii.</title>
        <authorList>
            <person name="Cho K."/>
        </authorList>
    </citation>
    <scope>NUCLEOTIDE SEQUENCE [LARGE SCALE GENOMIC DNA]</scope>
    <source>
        <strain evidence="1">LZ3.2</strain>
        <tissue evidence="1">Leaf</tissue>
    </source>
</reference>
<evidence type="ECO:0000313" key="2">
    <source>
        <dbReference type="Proteomes" id="UP000824120"/>
    </source>
</evidence>